<sequence length="290" mass="34180">MVIRKEKLDFLRLEDIDSASNGIVIMPIAEYLQVKGNQNTLHARSFYSLLLIKSGNLMMVADKRMYAMGRHDIVSISCNCVCSFQHHVPVEGCIILFTEAFFMQRYNTEVIHYFNFLKCNQMHGFVLTSDEIERCIHLMELMQVEYDIAKLGSREVLRNYLNILLQMLGRQITKNFGFVQMDEKEERIVAFETLVDENYKHKRFPSFYAERLNISVNYLNRICREKRAISCGALIRDRIVLEAERLLYHTFKTVKEIAFELGFENVPYFITFFKAKKGRSPEEFRKNQET</sequence>
<dbReference type="EMBL" id="QCXX01000001">
    <property type="protein sequence ID" value="PUV26190.1"/>
    <property type="molecule type" value="Genomic_DNA"/>
</dbReference>
<evidence type="ECO:0000256" key="1">
    <source>
        <dbReference type="ARBA" id="ARBA00023015"/>
    </source>
</evidence>
<accession>A0A363NZM5</accession>
<dbReference type="InterPro" id="IPR009057">
    <property type="entry name" value="Homeodomain-like_sf"/>
</dbReference>
<dbReference type="OrthoDB" id="2585681at2"/>
<dbReference type="RefSeq" id="WP_108632479.1">
    <property type="nucleotide sequence ID" value="NZ_DAMCKI010000008.1"/>
</dbReference>
<organism evidence="5 6">
    <name type="scientific">Sphingobacterium athyrii</name>
    <dbReference type="NCBI Taxonomy" id="2152717"/>
    <lineage>
        <taxon>Bacteria</taxon>
        <taxon>Pseudomonadati</taxon>
        <taxon>Bacteroidota</taxon>
        <taxon>Sphingobacteriia</taxon>
        <taxon>Sphingobacteriales</taxon>
        <taxon>Sphingobacteriaceae</taxon>
        <taxon>Sphingobacterium</taxon>
    </lineage>
</organism>
<comment type="caution">
    <text evidence="5">The sequence shown here is derived from an EMBL/GenBank/DDBJ whole genome shotgun (WGS) entry which is preliminary data.</text>
</comment>
<protein>
    <recommendedName>
        <fullName evidence="4">HTH araC/xylS-type domain-containing protein</fullName>
    </recommendedName>
</protein>
<dbReference type="AlphaFoldDB" id="A0A363NZM5"/>
<dbReference type="GO" id="GO:0043565">
    <property type="term" value="F:sequence-specific DNA binding"/>
    <property type="evidence" value="ECO:0007669"/>
    <property type="project" value="InterPro"/>
</dbReference>
<keyword evidence="6" id="KW-1185">Reference proteome</keyword>
<gene>
    <name evidence="5" type="ORF">DCO56_04325</name>
</gene>
<keyword evidence="1" id="KW-0805">Transcription regulation</keyword>
<dbReference type="InterPro" id="IPR018060">
    <property type="entry name" value="HTH_AraC"/>
</dbReference>
<dbReference type="PANTHER" id="PTHR43280:SF32">
    <property type="entry name" value="TRANSCRIPTIONAL REGULATORY PROTEIN"/>
    <property type="match status" value="1"/>
</dbReference>
<evidence type="ECO:0000259" key="4">
    <source>
        <dbReference type="PROSITE" id="PS01124"/>
    </source>
</evidence>
<evidence type="ECO:0000256" key="2">
    <source>
        <dbReference type="ARBA" id="ARBA00023125"/>
    </source>
</evidence>
<dbReference type="SUPFAM" id="SSF51215">
    <property type="entry name" value="Regulatory protein AraC"/>
    <property type="match status" value="1"/>
</dbReference>
<dbReference type="SMART" id="SM00342">
    <property type="entry name" value="HTH_ARAC"/>
    <property type="match status" value="1"/>
</dbReference>
<evidence type="ECO:0000256" key="3">
    <source>
        <dbReference type="ARBA" id="ARBA00023163"/>
    </source>
</evidence>
<dbReference type="InterPro" id="IPR037923">
    <property type="entry name" value="HTH-like"/>
</dbReference>
<reference evidence="5 6" key="1">
    <citation type="submission" date="2018-04" db="EMBL/GenBank/DDBJ databases">
        <title>Sphingobacterium sp. M46 Genome.</title>
        <authorList>
            <person name="Cheng J."/>
            <person name="Li Y."/>
        </authorList>
    </citation>
    <scope>NUCLEOTIDE SEQUENCE [LARGE SCALE GENOMIC DNA]</scope>
    <source>
        <strain evidence="5 6">M46</strain>
    </source>
</reference>
<feature type="domain" description="HTH araC/xylS-type" evidence="4">
    <location>
        <begin position="189"/>
        <end position="287"/>
    </location>
</feature>
<dbReference type="PANTHER" id="PTHR43280">
    <property type="entry name" value="ARAC-FAMILY TRANSCRIPTIONAL REGULATOR"/>
    <property type="match status" value="1"/>
</dbReference>
<dbReference type="Pfam" id="PF12833">
    <property type="entry name" value="HTH_18"/>
    <property type="match status" value="1"/>
</dbReference>
<evidence type="ECO:0000313" key="5">
    <source>
        <dbReference type="EMBL" id="PUV26190.1"/>
    </source>
</evidence>
<dbReference type="SUPFAM" id="SSF46689">
    <property type="entry name" value="Homeodomain-like"/>
    <property type="match status" value="1"/>
</dbReference>
<keyword evidence="3" id="KW-0804">Transcription</keyword>
<dbReference type="GO" id="GO:0003700">
    <property type="term" value="F:DNA-binding transcription factor activity"/>
    <property type="evidence" value="ECO:0007669"/>
    <property type="project" value="InterPro"/>
</dbReference>
<keyword evidence="2" id="KW-0238">DNA-binding</keyword>
<dbReference type="Proteomes" id="UP000250831">
    <property type="component" value="Unassembled WGS sequence"/>
</dbReference>
<dbReference type="PROSITE" id="PS01124">
    <property type="entry name" value="HTH_ARAC_FAMILY_2"/>
    <property type="match status" value="1"/>
</dbReference>
<dbReference type="Gene3D" id="1.10.10.60">
    <property type="entry name" value="Homeodomain-like"/>
    <property type="match status" value="1"/>
</dbReference>
<proteinExistence type="predicted"/>
<evidence type="ECO:0000313" key="6">
    <source>
        <dbReference type="Proteomes" id="UP000250831"/>
    </source>
</evidence>
<name>A0A363NZM5_9SPHI</name>